<feature type="region of interest" description="Disordered" evidence="1">
    <location>
        <begin position="289"/>
        <end position="309"/>
    </location>
</feature>
<feature type="compositionally biased region" description="Low complexity" evidence="1">
    <location>
        <begin position="292"/>
        <end position="301"/>
    </location>
</feature>
<organism evidence="2 3">
    <name type="scientific">Folsomia candida</name>
    <name type="common">Springtail</name>
    <dbReference type="NCBI Taxonomy" id="158441"/>
    <lineage>
        <taxon>Eukaryota</taxon>
        <taxon>Metazoa</taxon>
        <taxon>Ecdysozoa</taxon>
        <taxon>Arthropoda</taxon>
        <taxon>Hexapoda</taxon>
        <taxon>Collembola</taxon>
        <taxon>Entomobryomorpha</taxon>
        <taxon>Isotomoidea</taxon>
        <taxon>Isotomidae</taxon>
        <taxon>Proisotominae</taxon>
        <taxon>Folsomia</taxon>
    </lineage>
</organism>
<gene>
    <name evidence="2" type="ORF">Fcan01_27742</name>
</gene>
<name>A0A226CY90_FOLCA</name>
<evidence type="ECO:0000313" key="3">
    <source>
        <dbReference type="Proteomes" id="UP000198287"/>
    </source>
</evidence>
<proteinExistence type="predicted"/>
<accession>A0A226CY90</accession>
<dbReference type="Proteomes" id="UP000198287">
    <property type="component" value="Unassembled WGS sequence"/>
</dbReference>
<reference evidence="2 3" key="1">
    <citation type="submission" date="2015-12" db="EMBL/GenBank/DDBJ databases">
        <title>The genome of Folsomia candida.</title>
        <authorList>
            <person name="Faddeeva A."/>
            <person name="Derks M.F."/>
            <person name="Anvar Y."/>
            <person name="Smit S."/>
            <person name="Van Straalen N."/>
            <person name="Roelofs D."/>
        </authorList>
    </citation>
    <scope>NUCLEOTIDE SEQUENCE [LARGE SCALE GENOMIC DNA]</scope>
    <source>
        <strain evidence="2 3">VU population</strain>
        <tissue evidence="2">Whole body</tissue>
    </source>
</reference>
<evidence type="ECO:0000256" key="1">
    <source>
        <dbReference type="SAM" id="MobiDB-lite"/>
    </source>
</evidence>
<feature type="region of interest" description="Disordered" evidence="1">
    <location>
        <begin position="249"/>
        <end position="270"/>
    </location>
</feature>
<comment type="caution">
    <text evidence="2">The sequence shown here is derived from an EMBL/GenBank/DDBJ whole genome shotgun (WGS) entry which is preliminary data.</text>
</comment>
<sequence length="371" mass="40507">MECRKRRSDGGTGPEVSTTKKGRGRTQDLPVLPASTRTKRKVTGTSGTHDIIGALEPTHPSSRYEIYERSLPPCPPSVEISTEKSSEILALLEASIFQSAHMVAFNKSISRELGFRPGGADLATYRDTCTGYILAHKIQVETFKGMTSADALKALHSFRFDSSSTILSLQKLLNWYNPSDWSYSFCGEHFSSKTRNFCHLQKQHTVNLYSTNTSADLQPLVPGDDVPPGETPVGNWTRVPHRFRPKMMCPSRELKSPNKELPHNRMLTSGRDGEVNRMVGVATEAVACPAGSHSSPSSPSPLNETGVDRTLIPSENYGQVTKEASVGETVVLANASKGHITGQVSTLNRPNLAESSKNTCPITFSYSYMSG</sequence>
<feature type="compositionally biased region" description="Basic and acidic residues" evidence="1">
    <location>
        <begin position="252"/>
        <end position="263"/>
    </location>
</feature>
<feature type="region of interest" description="Disordered" evidence="1">
    <location>
        <begin position="1"/>
        <end position="55"/>
    </location>
</feature>
<keyword evidence="3" id="KW-1185">Reference proteome</keyword>
<protein>
    <submittedName>
        <fullName evidence="2">Uncharacterized protein</fullName>
    </submittedName>
</protein>
<evidence type="ECO:0000313" key="2">
    <source>
        <dbReference type="EMBL" id="OXA37488.1"/>
    </source>
</evidence>
<dbReference type="AlphaFoldDB" id="A0A226CY90"/>
<dbReference type="EMBL" id="LNIX01000056">
    <property type="protein sequence ID" value="OXA37488.1"/>
    <property type="molecule type" value="Genomic_DNA"/>
</dbReference>